<dbReference type="AlphaFoldDB" id="W8TJM6"/>
<dbReference type="HOGENOM" id="CLU_043663_1_0_9"/>
<dbReference type="PROSITE" id="PS50994">
    <property type="entry name" value="INTEGRASE"/>
    <property type="match status" value="1"/>
</dbReference>
<gene>
    <name evidence="3" type="ORF">EAL2_c11290</name>
</gene>
<feature type="region of interest" description="Disordered" evidence="1">
    <location>
        <begin position="44"/>
        <end position="65"/>
    </location>
</feature>
<dbReference type="STRING" id="1286171.EAL2_c11290"/>
<reference evidence="3 4" key="1">
    <citation type="journal article" date="2014" name="Genome Announc.">
        <title>Complete Genome Sequence of Amino Acid-Utilizing Eubacterium acidaminophilum al-2 (DSM 3953).</title>
        <authorList>
            <person name="Poehlein A."/>
            <person name="Andreesen J.R."/>
            <person name="Daniel R."/>
        </authorList>
    </citation>
    <scope>NUCLEOTIDE SEQUENCE [LARGE SCALE GENOMIC DNA]</scope>
    <source>
        <strain evidence="3 4">DSM 3953</strain>
    </source>
</reference>
<dbReference type="NCBIfam" id="NF033516">
    <property type="entry name" value="transpos_IS3"/>
    <property type="match status" value="1"/>
</dbReference>
<dbReference type="InterPro" id="IPR050900">
    <property type="entry name" value="Transposase_IS3/IS150/IS904"/>
</dbReference>
<evidence type="ECO:0000259" key="2">
    <source>
        <dbReference type="PROSITE" id="PS50994"/>
    </source>
</evidence>
<sequence length="355" mass="40812">MISAQDRAIAIELIEEATANGAREHKACEVIGISHRTLFRWRSDITPNEDQRPHAKRPTPHNKLTEDEQAKVIETVNQPEFKSLPPSQIVPRLADKGLYIASESTMYRVLKQHNMQHHRGKAKKPSSRSISTHSADGPNQVWMWDITYLPADVKGFYYYLYMILDLFSRKIVGWEVWPVESAENASILVRRAIMAERRTLSGVPLVLHSDNGSPMKGASLLETLYQLGIIPSRSRARVSNDNAYAESVFKTCKYRPGFPTKGFASIIAAREWVLDFVTWYNQEHRHSGLNFLTPKQRHDGQSESVFSKRKEVYEAAKKAHPERWSGSTRKWELDERVWLNPERMSPKSEEEEKLS</sequence>
<dbReference type="GO" id="GO:0015074">
    <property type="term" value="P:DNA integration"/>
    <property type="evidence" value="ECO:0007669"/>
    <property type="project" value="InterPro"/>
</dbReference>
<accession>W8TJM6</accession>
<dbReference type="PATRIC" id="fig|1286171.3.peg.1079"/>
<dbReference type="SUPFAM" id="SSF46689">
    <property type="entry name" value="Homeodomain-like"/>
    <property type="match status" value="1"/>
</dbReference>
<feature type="compositionally biased region" description="Basic residues" evidence="1">
    <location>
        <begin position="114"/>
        <end position="126"/>
    </location>
</feature>
<dbReference type="InterPro" id="IPR012337">
    <property type="entry name" value="RNaseH-like_sf"/>
</dbReference>
<dbReference type="InterPro" id="IPR036397">
    <property type="entry name" value="RNaseH_sf"/>
</dbReference>
<dbReference type="InterPro" id="IPR001584">
    <property type="entry name" value="Integrase_cat-core"/>
</dbReference>
<dbReference type="Gene3D" id="3.30.420.10">
    <property type="entry name" value="Ribonuclease H-like superfamily/Ribonuclease H"/>
    <property type="match status" value="1"/>
</dbReference>
<name>W8TJM6_PEPAC</name>
<dbReference type="InterPro" id="IPR009057">
    <property type="entry name" value="Homeodomain-like_sf"/>
</dbReference>
<dbReference type="SUPFAM" id="SSF53098">
    <property type="entry name" value="Ribonuclease H-like"/>
    <property type="match status" value="1"/>
</dbReference>
<dbReference type="PANTHER" id="PTHR46889:SF5">
    <property type="entry name" value="INTEGRASE PROTEIN"/>
    <property type="match status" value="1"/>
</dbReference>
<keyword evidence="4" id="KW-1185">Reference proteome</keyword>
<organism evidence="3 4">
    <name type="scientific">Peptoclostridium acidaminophilum DSM 3953</name>
    <dbReference type="NCBI Taxonomy" id="1286171"/>
    <lineage>
        <taxon>Bacteria</taxon>
        <taxon>Bacillati</taxon>
        <taxon>Bacillota</taxon>
        <taxon>Clostridia</taxon>
        <taxon>Peptostreptococcales</taxon>
        <taxon>Peptoclostridiaceae</taxon>
        <taxon>Peptoclostridium</taxon>
    </lineage>
</organism>
<proteinExistence type="predicted"/>
<dbReference type="Pfam" id="PF00665">
    <property type="entry name" value="rve"/>
    <property type="match status" value="1"/>
</dbReference>
<evidence type="ECO:0000313" key="4">
    <source>
        <dbReference type="Proteomes" id="UP000019591"/>
    </source>
</evidence>
<evidence type="ECO:0000256" key="1">
    <source>
        <dbReference type="SAM" id="MobiDB-lite"/>
    </source>
</evidence>
<dbReference type="Proteomes" id="UP000019591">
    <property type="component" value="Chromosome"/>
</dbReference>
<dbReference type="EMBL" id="CP007452">
    <property type="protein sequence ID" value="AHM56427.1"/>
    <property type="molecule type" value="Genomic_DNA"/>
</dbReference>
<evidence type="ECO:0000313" key="3">
    <source>
        <dbReference type="EMBL" id="AHM56427.1"/>
    </source>
</evidence>
<dbReference type="eggNOG" id="COG2801">
    <property type="taxonomic scope" value="Bacteria"/>
</dbReference>
<dbReference type="KEGG" id="eac:EAL2_c11290"/>
<feature type="region of interest" description="Disordered" evidence="1">
    <location>
        <begin position="114"/>
        <end position="135"/>
    </location>
</feature>
<protein>
    <recommendedName>
        <fullName evidence="2">Integrase catalytic domain-containing protein</fullName>
    </recommendedName>
</protein>
<dbReference type="InterPro" id="IPR048020">
    <property type="entry name" value="Transpos_IS3"/>
</dbReference>
<dbReference type="GO" id="GO:0003676">
    <property type="term" value="F:nucleic acid binding"/>
    <property type="evidence" value="ECO:0007669"/>
    <property type="project" value="InterPro"/>
</dbReference>
<dbReference type="PANTHER" id="PTHR46889">
    <property type="entry name" value="TRANSPOSASE INSF FOR INSERTION SEQUENCE IS3B-RELATED"/>
    <property type="match status" value="1"/>
</dbReference>
<feature type="domain" description="Integrase catalytic" evidence="2">
    <location>
        <begin position="134"/>
        <end position="302"/>
    </location>
</feature>